<accession>A0A8J6EBK6</accession>
<evidence type="ECO:0000313" key="2">
    <source>
        <dbReference type="Proteomes" id="UP000717585"/>
    </source>
</evidence>
<keyword evidence="2" id="KW-1185">Reference proteome</keyword>
<dbReference type="EMBL" id="JAHDYR010000001">
    <property type="protein sequence ID" value="KAG9397525.1"/>
    <property type="molecule type" value="Genomic_DNA"/>
</dbReference>
<comment type="caution">
    <text evidence="1">The sequence shown here is derived from an EMBL/GenBank/DDBJ whole genome shotgun (WGS) entry which is preliminary data.</text>
</comment>
<organism evidence="1 2">
    <name type="scientific">Carpediemonas membranifera</name>
    <dbReference type="NCBI Taxonomy" id="201153"/>
    <lineage>
        <taxon>Eukaryota</taxon>
        <taxon>Metamonada</taxon>
        <taxon>Carpediemonas-like organisms</taxon>
        <taxon>Carpediemonas</taxon>
    </lineage>
</organism>
<proteinExistence type="predicted"/>
<reference evidence="1" key="1">
    <citation type="submission" date="2021-05" db="EMBL/GenBank/DDBJ databases">
        <title>A free-living protist that lacks canonical eukaryotic 1 DNA replication and segregation systems.</title>
        <authorList>
            <person name="Salas-Leiva D.E."/>
            <person name="Tromer E.C."/>
            <person name="Curtis B.A."/>
            <person name="Jerlstrom-Hultqvist J."/>
            <person name="Kolisko M."/>
            <person name="Yi Z."/>
            <person name="Salas-Leiva J.S."/>
            <person name="Gallot-Lavallee L."/>
            <person name="Kops G.J.P.L."/>
            <person name="Archibald J.M."/>
            <person name="Simpson A.G.B."/>
            <person name="Roger A.J."/>
        </authorList>
    </citation>
    <scope>NUCLEOTIDE SEQUENCE</scope>
    <source>
        <strain evidence="1">BICM</strain>
    </source>
</reference>
<evidence type="ECO:0000313" key="1">
    <source>
        <dbReference type="EMBL" id="KAG9397525.1"/>
    </source>
</evidence>
<gene>
    <name evidence="1" type="ORF">J8273_0655</name>
</gene>
<dbReference type="Proteomes" id="UP000717585">
    <property type="component" value="Unassembled WGS sequence"/>
</dbReference>
<dbReference type="AlphaFoldDB" id="A0A8J6EBK6"/>
<protein>
    <submittedName>
        <fullName evidence="1">Uncharacterized protein</fullName>
    </submittedName>
</protein>
<sequence length="79" mass="8463">MDGTKADIPADLKPGSFEELVACMSLSNVGGVCFLCPHRSYIVHISVVRGVLRQCRHHGAGMALSAALCRSSRILAMLH</sequence>
<name>A0A8J6EBK6_9EUKA</name>